<dbReference type="GO" id="GO:0046872">
    <property type="term" value="F:metal ion binding"/>
    <property type="evidence" value="ECO:0007669"/>
    <property type="project" value="UniProtKB-KW"/>
</dbReference>
<evidence type="ECO:0000256" key="4">
    <source>
        <dbReference type="SAM" id="SignalP"/>
    </source>
</evidence>
<reference evidence="6 7" key="1">
    <citation type="journal article" date="2018" name="MBio">
        <title>Comparative Genomics Reveals the Core Gene Toolbox for the Fungus-Insect Symbiosis.</title>
        <authorList>
            <person name="Wang Y."/>
            <person name="Stata M."/>
            <person name="Wang W."/>
            <person name="Stajich J.E."/>
            <person name="White M.M."/>
            <person name="Moncalvo J.M."/>
        </authorList>
    </citation>
    <scope>NUCLEOTIDE SEQUENCE [LARGE SCALE GENOMIC DNA]</scope>
    <source>
        <strain evidence="6 7">SC-DP-2</strain>
    </source>
</reference>
<dbReference type="PANTHER" id="PTHR11474:SF126">
    <property type="entry name" value="TYROSINASE-LIKE PROTEIN TYR-1-RELATED"/>
    <property type="match status" value="1"/>
</dbReference>
<accession>A0A2T9YX01</accession>
<feature type="signal peptide" evidence="4">
    <location>
        <begin position="1"/>
        <end position="21"/>
    </location>
</feature>
<dbReference type="GO" id="GO:0016491">
    <property type="term" value="F:oxidoreductase activity"/>
    <property type="evidence" value="ECO:0007669"/>
    <property type="project" value="InterPro"/>
</dbReference>
<keyword evidence="1" id="KW-0479">Metal-binding</keyword>
<dbReference type="Gene3D" id="1.10.1280.10">
    <property type="entry name" value="Di-copper center containing domain from catechol oxidase"/>
    <property type="match status" value="1"/>
</dbReference>
<keyword evidence="7" id="KW-1185">Reference proteome</keyword>
<dbReference type="PROSITE" id="PS51257">
    <property type="entry name" value="PROKAR_LIPOPROTEIN"/>
    <property type="match status" value="1"/>
</dbReference>
<organism evidence="6 7">
    <name type="scientific">Smittium megazygosporum</name>
    <dbReference type="NCBI Taxonomy" id="133381"/>
    <lineage>
        <taxon>Eukaryota</taxon>
        <taxon>Fungi</taxon>
        <taxon>Fungi incertae sedis</taxon>
        <taxon>Zoopagomycota</taxon>
        <taxon>Kickxellomycotina</taxon>
        <taxon>Harpellomycetes</taxon>
        <taxon>Harpellales</taxon>
        <taxon>Legeriomycetaceae</taxon>
        <taxon>Smittium</taxon>
    </lineage>
</organism>
<dbReference type="InterPro" id="IPR050316">
    <property type="entry name" value="Tyrosinase/Hemocyanin"/>
</dbReference>
<dbReference type="STRING" id="133381.A0A2T9YX01"/>
<evidence type="ECO:0000256" key="2">
    <source>
        <dbReference type="ARBA" id="ARBA00023008"/>
    </source>
</evidence>
<dbReference type="SUPFAM" id="SSF48056">
    <property type="entry name" value="Di-copper centre-containing domain"/>
    <property type="match status" value="1"/>
</dbReference>
<feature type="compositionally biased region" description="Low complexity" evidence="3">
    <location>
        <begin position="461"/>
        <end position="502"/>
    </location>
</feature>
<sequence length="556" mass="59468">MKFSLSSYSAIILAALGCVSGQSNTPQCSNLRVRNSVDRLSSSDIETLGSTYNMLYQLGWNDWFAFIHGHFFTPIHYTPEFLPWHRRFTLDLEDTARFYNPNFVLPYFDAAAVCNDPASSVMFSGALYGGNGGSDGCVHDGFQAGWNLILQGNHCLQRSFSGGNYIQPWECPESISNIIQTSNSYNKIRSYIENGIHASVHNGIGGDMVTAYSPNDMIFYLHHANIDRLWLKWQNLNPQIKYDYTEYGVNGDPNSFDIPLDNTVSLTLYSDRVVDTMDVGYGKFCYAYDDTYPAPRGSGPMKRSDSAIFKRDDLIQDSSKVQLVASTPQMSLTSALDPSVLQSLFPLTARNAVSNADVALPQAVSANAVKFAAAVKAVGNSTDAQLVSSVADAIDVNNVEGSINAAAAADASSKSGVRAGLLDLEDSSAPTANGETAIEGNAAAVDNSSAGPEGVDAPVTSAAPVASGAESASEGSDESSAPVSSASVSVSSDNTNSTDTSGSVVAASAVPDKFKYPIPARLPESFLRMMNMDLGVYENYYQSRVQLANVLNSAGY</sequence>
<feature type="domain" description="Tyrosinase copper-binding" evidence="5">
    <location>
        <begin position="76"/>
        <end position="93"/>
    </location>
</feature>
<name>A0A2T9YX01_9FUNG</name>
<dbReference type="PROSITE" id="PS00497">
    <property type="entry name" value="TYROSINASE_1"/>
    <property type="match status" value="1"/>
</dbReference>
<dbReference type="PRINTS" id="PR00092">
    <property type="entry name" value="TYROSINASE"/>
</dbReference>
<dbReference type="AlphaFoldDB" id="A0A2T9YX01"/>
<keyword evidence="2" id="KW-0186">Copper</keyword>
<evidence type="ECO:0000313" key="7">
    <source>
        <dbReference type="Proteomes" id="UP000245609"/>
    </source>
</evidence>
<gene>
    <name evidence="6" type="ORF">BB560_005786</name>
</gene>
<dbReference type="Pfam" id="PF00264">
    <property type="entry name" value="Tyrosinase"/>
    <property type="match status" value="1"/>
</dbReference>
<evidence type="ECO:0000256" key="1">
    <source>
        <dbReference type="ARBA" id="ARBA00022723"/>
    </source>
</evidence>
<dbReference type="InterPro" id="IPR002227">
    <property type="entry name" value="Tyrosinase_Cu-bd"/>
</dbReference>
<dbReference type="EMBL" id="MBFS01002474">
    <property type="protein sequence ID" value="PVU96857.1"/>
    <property type="molecule type" value="Genomic_DNA"/>
</dbReference>
<evidence type="ECO:0000256" key="3">
    <source>
        <dbReference type="SAM" id="MobiDB-lite"/>
    </source>
</evidence>
<proteinExistence type="predicted"/>
<feature type="non-terminal residue" evidence="6">
    <location>
        <position position="556"/>
    </location>
</feature>
<feature type="chain" id="PRO_5015419843" description="Tyrosinase copper-binding domain-containing protein" evidence="4">
    <location>
        <begin position="22"/>
        <end position="556"/>
    </location>
</feature>
<keyword evidence="4" id="KW-0732">Signal</keyword>
<evidence type="ECO:0000259" key="5">
    <source>
        <dbReference type="PROSITE" id="PS00497"/>
    </source>
</evidence>
<evidence type="ECO:0000313" key="6">
    <source>
        <dbReference type="EMBL" id="PVU96857.1"/>
    </source>
</evidence>
<dbReference type="Proteomes" id="UP000245609">
    <property type="component" value="Unassembled WGS sequence"/>
</dbReference>
<dbReference type="InterPro" id="IPR008922">
    <property type="entry name" value="Di-copper_centre_dom_sf"/>
</dbReference>
<dbReference type="PANTHER" id="PTHR11474">
    <property type="entry name" value="TYROSINASE FAMILY MEMBER"/>
    <property type="match status" value="1"/>
</dbReference>
<protein>
    <recommendedName>
        <fullName evidence="5">Tyrosinase copper-binding domain-containing protein</fullName>
    </recommendedName>
</protein>
<dbReference type="OrthoDB" id="6132182at2759"/>
<comment type="caution">
    <text evidence="6">The sequence shown here is derived from an EMBL/GenBank/DDBJ whole genome shotgun (WGS) entry which is preliminary data.</text>
</comment>
<feature type="region of interest" description="Disordered" evidence="3">
    <location>
        <begin position="445"/>
        <end position="502"/>
    </location>
</feature>